<dbReference type="EMBL" id="BOOA01000004">
    <property type="protein sequence ID" value="GIH22509.1"/>
    <property type="molecule type" value="Genomic_DNA"/>
</dbReference>
<evidence type="ECO:0000259" key="3">
    <source>
        <dbReference type="Pfam" id="PF00437"/>
    </source>
</evidence>
<name>A0A919Q786_9ACTN</name>
<dbReference type="Pfam" id="PF00437">
    <property type="entry name" value="T2SSE"/>
    <property type="match status" value="1"/>
</dbReference>
<feature type="region of interest" description="Disordered" evidence="2">
    <location>
        <begin position="89"/>
        <end position="108"/>
    </location>
</feature>
<evidence type="ECO:0000313" key="4">
    <source>
        <dbReference type="EMBL" id="GIH22509.1"/>
    </source>
</evidence>
<dbReference type="Proteomes" id="UP000640052">
    <property type="component" value="Unassembled WGS sequence"/>
</dbReference>
<accession>A0A919Q786</accession>
<dbReference type="AlphaFoldDB" id="A0A919Q786"/>
<dbReference type="InterPro" id="IPR027417">
    <property type="entry name" value="P-loop_NTPase"/>
</dbReference>
<protein>
    <recommendedName>
        <fullName evidence="3">Bacterial type II secretion system protein E domain-containing protein</fullName>
    </recommendedName>
</protein>
<sequence>MNTGHEGGCGTLHANTAADVPPRLEALACAAGLTREAVHSQLSAALDAVIHLVRDPKTGTRQVSEICLLHRTPSGFVTATPALTFTNTLTPTPGPALPTLQSRCPSLP</sequence>
<evidence type="ECO:0000256" key="2">
    <source>
        <dbReference type="SAM" id="MobiDB-lite"/>
    </source>
</evidence>
<reference evidence="4" key="1">
    <citation type="submission" date="2021-01" db="EMBL/GenBank/DDBJ databases">
        <title>Whole genome shotgun sequence of Acrocarpospora phusangensis NBRC 108782.</title>
        <authorList>
            <person name="Komaki H."/>
            <person name="Tamura T."/>
        </authorList>
    </citation>
    <scope>NUCLEOTIDE SEQUENCE</scope>
    <source>
        <strain evidence="4">NBRC 108782</strain>
    </source>
</reference>
<feature type="domain" description="Bacterial type II secretion system protein E" evidence="3">
    <location>
        <begin position="1"/>
        <end position="63"/>
    </location>
</feature>
<comment type="similarity">
    <text evidence="1">Belongs to the GSP E family.</text>
</comment>
<dbReference type="RefSeq" id="WP_373872257.1">
    <property type="nucleotide sequence ID" value="NZ_BOOA01000004.1"/>
</dbReference>
<gene>
    <name evidence="4" type="ORF">Aph01nite_08190</name>
</gene>
<dbReference type="InterPro" id="IPR001482">
    <property type="entry name" value="T2SS/T4SS_dom"/>
</dbReference>
<keyword evidence="5" id="KW-1185">Reference proteome</keyword>
<proteinExistence type="inferred from homology"/>
<organism evidence="4 5">
    <name type="scientific">Acrocarpospora phusangensis</name>
    <dbReference type="NCBI Taxonomy" id="1070424"/>
    <lineage>
        <taxon>Bacteria</taxon>
        <taxon>Bacillati</taxon>
        <taxon>Actinomycetota</taxon>
        <taxon>Actinomycetes</taxon>
        <taxon>Streptosporangiales</taxon>
        <taxon>Streptosporangiaceae</taxon>
        <taxon>Acrocarpospora</taxon>
    </lineage>
</organism>
<dbReference type="Gene3D" id="3.40.50.300">
    <property type="entry name" value="P-loop containing nucleotide triphosphate hydrolases"/>
    <property type="match status" value="1"/>
</dbReference>
<evidence type="ECO:0000256" key="1">
    <source>
        <dbReference type="ARBA" id="ARBA00006611"/>
    </source>
</evidence>
<comment type="caution">
    <text evidence="4">The sequence shown here is derived from an EMBL/GenBank/DDBJ whole genome shotgun (WGS) entry which is preliminary data.</text>
</comment>
<evidence type="ECO:0000313" key="5">
    <source>
        <dbReference type="Proteomes" id="UP000640052"/>
    </source>
</evidence>